<dbReference type="GO" id="GO:0009252">
    <property type="term" value="P:peptidoglycan biosynthetic process"/>
    <property type="evidence" value="ECO:0007669"/>
    <property type="project" value="UniProtKB-KW"/>
</dbReference>
<dbReference type="Pfam" id="PF05036">
    <property type="entry name" value="SPOR"/>
    <property type="match status" value="1"/>
</dbReference>
<dbReference type="Gene3D" id="3.30.70.1070">
    <property type="entry name" value="Sporulation related repeat"/>
    <property type="match status" value="1"/>
</dbReference>
<dbReference type="GO" id="GO:0006508">
    <property type="term" value="P:proteolysis"/>
    <property type="evidence" value="ECO:0007669"/>
    <property type="project" value="InterPro"/>
</dbReference>
<comment type="similarity">
    <text evidence="1 9">Belongs to the peptidase S11 family.</text>
</comment>
<evidence type="ECO:0000256" key="8">
    <source>
        <dbReference type="PIRSR" id="PIRSR618044-2"/>
    </source>
</evidence>
<dbReference type="PROSITE" id="PS51724">
    <property type="entry name" value="SPOR"/>
    <property type="match status" value="1"/>
</dbReference>
<feature type="binding site" evidence="8">
    <location>
        <position position="224"/>
    </location>
    <ligand>
        <name>substrate</name>
    </ligand>
</feature>
<feature type="active site" description="Acyl-ester intermediate" evidence="7">
    <location>
        <position position="62"/>
    </location>
</feature>
<evidence type="ECO:0000256" key="9">
    <source>
        <dbReference type="RuleBase" id="RU004016"/>
    </source>
</evidence>
<dbReference type="InterPro" id="IPR012338">
    <property type="entry name" value="Beta-lactam/transpept-like"/>
</dbReference>
<evidence type="ECO:0000256" key="5">
    <source>
        <dbReference type="ARBA" id="ARBA00022984"/>
    </source>
</evidence>
<dbReference type="GO" id="GO:0009002">
    <property type="term" value="F:serine-type D-Ala-D-Ala carboxypeptidase activity"/>
    <property type="evidence" value="ECO:0007669"/>
    <property type="project" value="InterPro"/>
</dbReference>
<keyword evidence="4" id="KW-0133">Cell shape</keyword>
<organism evidence="11 12">
    <name type="scientific">Hwanghaeella grinnelliae</name>
    <dbReference type="NCBI Taxonomy" id="2500179"/>
    <lineage>
        <taxon>Bacteria</taxon>
        <taxon>Pseudomonadati</taxon>
        <taxon>Pseudomonadota</taxon>
        <taxon>Alphaproteobacteria</taxon>
        <taxon>Rhodospirillales</taxon>
        <taxon>Rhodospirillaceae</taxon>
        <taxon>Hwanghaeella</taxon>
    </lineage>
</organism>
<evidence type="ECO:0000256" key="2">
    <source>
        <dbReference type="ARBA" id="ARBA00022729"/>
    </source>
</evidence>
<gene>
    <name evidence="11" type="ORF">EOI86_03980</name>
</gene>
<evidence type="ECO:0000256" key="3">
    <source>
        <dbReference type="ARBA" id="ARBA00022801"/>
    </source>
</evidence>
<name>A0A437QVB7_9PROT</name>
<keyword evidence="6" id="KW-0961">Cell wall biogenesis/degradation</keyword>
<comment type="caution">
    <text evidence="11">The sequence shown here is derived from an EMBL/GenBank/DDBJ whole genome shotgun (WGS) entry which is preliminary data.</text>
</comment>
<dbReference type="InterPro" id="IPR036680">
    <property type="entry name" value="SPOR-like_sf"/>
</dbReference>
<keyword evidence="5" id="KW-0573">Peptidoglycan synthesis</keyword>
<evidence type="ECO:0000256" key="6">
    <source>
        <dbReference type="ARBA" id="ARBA00023316"/>
    </source>
</evidence>
<dbReference type="SUPFAM" id="SSF56601">
    <property type="entry name" value="beta-lactamase/transpeptidase-like"/>
    <property type="match status" value="1"/>
</dbReference>
<dbReference type="Proteomes" id="UP000287447">
    <property type="component" value="Unassembled WGS sequence"/>
</dbReference>
<dbReference type="Pfam" id="PF00768">
    <property type="entry name" value="Peptidase_S11"/>
    <property type="match status" value="1"/>
</dbReference>
<dbReference type="AlphaFoldDB" id="A0A437QVB7"/>
<keyword evidence="11" id="KW-0121">Carboxypeptidase</keyword>
<dbReference type="OrthoDB" id="9795979at2"/>
<dbReference type="InterPro" id="IPR007730">
    <property type="entry name" value="SPOR-like_dom"/>
</dbReference>
<dbReference type="GO" id="GO:0071555">
    <property type="term" value="P:cell wall organization"/>
    <property type="evidence" value="ECO:0007669"/>
    <property type="project" value="UniProtKB-KW"/>
</dbReference>
<dbReference type="PANTHER" id="PTHR21581">
    <property type="entry name" value="D-ALANYL-D-ALANINE CARBOXYPEPTIDASE"/>
    <property type="match status" value="1"/>
</dbReference>
<dbReference type="InterPro" id="IPR018044">
    <property type="entry name" value="Peptidase_S11"/>
</dbReference>
<feature type="active site" evidence="7">
    <location>
        <position position="122"/>
    </location>
</feature>
<dbReference type="EMBL" id="SADE01000001">
    <property type="protein sequence ID" value="RVU38452.1"/>
    <property type="molecule type" value="Genomic_DNA"/>
</dbReference>
<dbReference type="InterPro" id="IPR001967">
    <property type="entry name" value="Peptidase_S11_N"/>
</dbReference>
<proteinExistence type="inferred from homology"/>
<evidence type="ECO:0000256" key="1">
    <source>
        <dbReference type="ARBA" id="ARBA00007164"/>
    </source>
</evidence>
<keyword evidence="11" id="KW-0645">Protease</keyword>
<feature type="domain" description="SPOR" evidence="10">
    <location>
        <begin position="335"/>
        <end position="421"/>
    </location>
</feature>
<keyword evidence="12" id="KW-1185">Reference proteome</keyword>
<sequence length="427" mass="46203">MRRNAKSKLGMSLSVLLLILAVIGLVSVPKSADAKYSALIMEDATGKILHSRNIDTLRHPASLTKIMTLYMTFEALRDGRLTMGQQLTVSRHASRMPSSKLGLGRGEKISVRDAIMSLITKSANDVAVVVAEGIAGTEAKFAEKMTAKARSLGMTRTTFRNASGLYSKTQKSTARDMATLAHRIMHDFPEYYGLFDTKSFTYRGRKHKNHNNLLGRYTGTDGIKTGYIGAAGFNLVASVTRHNVRLIGVVFGGRTSKSRDRKMMALLDSAFLGYEAVAIRAPRKPDMPALGETQVAASGAKNPFLKRVNSALSIAAQAAEPPRAPVPTASAQPAAEPMGEWSIQVGAFRSRSRAHGAAETAQSRLGSVVEASMIAVVPTRGTRTLYRARIAGLQKQDAFAACNNMKQRRQDCLVLGPKNAPQLAERQ</sequence>
<feature type="active site" description="Proton acceptor" evidence="7">
    <location>
        <position position="65"/>
    </location>
</feature>
<keyword evidence="3" id="KW-0378">Hydrolase</keyword>
<accession>A0A437QVB7</accession>
<dbReference type="PRINTS" id="PR00725">
    <property type="entry name" value="DADACBPTASE1"/>
</dbReference>
<evidence type="ECO:0000256" key="7">
    <source>
        <dbReference type="PIRSR" id="PIRSR618044-1"/>
    </source>
</evidence>
<evidence type="ECO:0000313" key="12">
    <source>
        <dbReference type="Proteomes" id="UP000287447"/>
    </source>
</evidence>
<dbReference type="GO" id="GO:0042834">
    <property type="term" value="F:peptidoglycan binding"/>
    <property type="evidence" value="ECO:0007669"/>
    <property type="project" value="InterPro"/>
</dbReference>
<keyword evidence="2" id="KW-0732">Signal</keyword>
<evidence type="ECO:0000259" key="10">
    <source>
        <dbReference type="PROSITE" id="PS51724"/>
    </source>
</evidence>
<evidence type="ECO:0000313" key="11">
    <source>
        <dbReference type="EMBL" id="RVU38452.1"/>
    </source>
</evidence>
<reference evidence="12" key="1">
    <citation type="submission" date="2019-01" db="EMBL/GenBank/DDBJ databases">
        <title>Gri0909 isolated from a small marine red alga.</title>
        <authorList>
            <person name="Kim J."/>
            <person name="Jeong S.E."/>
            <person name="Jeon C.O."/>
        </authorList>
    </citation>
    <scope>NUCLEOTIDE SEQUENCE [LARGE SCALE GENOMIC DNA]</scope>
    <source>
        <strain evidence="12">Gri0909</strain>
    </source>
</reference>
<dbReference type="RefSeq" id="WP_127763823.1">
    <property type="nucleotide sequence ID" value="NZ_SADE01000001.1"/>
</dbReference>
<dbReference type="GO" id="GO:0008360">
    <property type="term" value="P:regulation of cell shape"/>
    <property type="evidence" value="ECO:0007669"/>
    <property type="project" value="UniProtKB-KW"/>
</dbReference>
<dbReference type="Gene3D" id="3.40.710.10">
    <property type="entry name" value="DD-peptidase/beta-lactamase superfamily"/>
    <property type="match status" value="1"/>
</dbReference>
<protein>
    <submittedName>
        <fullName evidence="11">D-alanyl-D-alanine carboxypeptidase</fullName>
    </submittedName>
</protein>
<dbReference type="PANTHER" id="PTHR21581:SF6">
    <property type="entry name" value="TRAFFICKING PROTEIN PARTICLE COMPLEX SUBUNIT 12"/>
    <property type="match status" value="1"/>
</dbReference>
<evidence type="ECO:0000256" key="4">
    <source>
        <dbReference type="ARBA" id="ARBA00022960"/>
    </source>
</evidence>